<keyword evidence="3" id="KW-0964">Secreted</keyword>
<evidence type="ECO:0000256" key="3">
    <source>
        <dbReference type="ARBA" id="ARBA00022525"/>
    </source>
</evidence>
<keyword evidence="4" id="KW-0732">Signal</keyword>
<accession>A0A3S5CXF9</accession>
<dbReference type="InterPro" id="IPR019778">
    <property type="entry name" value="Class_I_Hydrophobin_CS"/>
</dbReference>
<feature type="chain" id="PRO_5018730109" evidence="4">
    <location>
        <begin position="20"/>
        <end position="98"/>
    </location>
</feature>
<proteinExistence type="inferred from homology"/>
<evidence type="ECO:0000256" key="4">
    <source>
        <dbReference type="SAM" id="SignalP"/>
    </source>
</evidence>
<evidence type="ECO:0000256" key="1">
    <source>
        <dbReference type="ARBA" id="ARBA00004613"/>
    </source>
</evidence>
<dbReference type="EMBL" id="OUUZ01000013">
    <property type="protein sequence ID" value="SPQ24366.1"/>
    <property type="molecule type" value="Genomic_DNA"/>
</dbReference>
<evidence type="ECO:0000256" key="2">
    <source>
        <dbReference type="ARBA" id="ARBA00010446"/>
    </source>
</evidence>
<name>A0A3S5CXF9_9PEZI</name>
<evidence type="ECO:0000313" key="6">
    <source>
        <dbReference type="Proteomes" id="UP000289323"/>
    </source>
</evidence>
<comment type="subcellular location">
    <subcellularLocation>
        <location evidence="1">Secreted</location>
    </subcellularLocation>
</comment>
<dbReference type="AlphaFoldDB" id="A0A3S5CXF9"/>
<gene>
    <name evidence="5" type="ORF">TT172_LOCUS6785</name>
</gene>
<dbReference type="PROSITE" id="PS00956">
    <property type="entry name" value="HYDROPHOBIN"/>
    <property type="match status" value="1"/>
</dbReference>
<sequence length="98" mass="9764">MQLTNLLPALATLAMTAAALPTADNAKANAVTARTDGGSGSGSSGCDNHQQAVCCNGILGCLVSLLGSNCAGSTYCCSTNDAPGTLIDINLLNCVFLR</sequence>
<evidence type="ECO:0000313" key="5">
    <source>
        <dbReference type="EMBL" id="SPQ24366.1"/>
    </source>
</evidence>
<dbReference type="GO" id="GO:0005576">
    <property type="term" value="C:extracellular region"/>
    <property type="evidence" value="ECO:0007669"/>
    <property type="project" value="UniProtKB-SubCell"/>
</dbReference>
<comment type="similarity">
    <text evidence="2">Belongs to the fungal hydrophobin family.</text>
</comment>
<dbReference type="GO" id="GO:0009277">
    <property type="term" value="C:fungal-type cell wall"/>
    <property type="evidence" value="ECO:0007669"/>
    <property type="project" value="InterPro"/>
</dbReference>
<reference evidence="5 6" key="1">
    <citation type="submission" date="2018-04" db="EMBL/GenBank/DDBJ databases">
        <authorList>
            <person name="Huttner S."/>
            <person name="Dainat J."/>
        </authorList>
    </citation>
    <scope>NUCLEOTIDE SEQUENCE [LARGE SCALE GENOMIC DNA]</scope>
</reference>
<feature type="signal peptide" evidence="4">
    <location>
        <begin position="1"/>
        <end position="19"/>
    </location>
</feature>
<protein>
    <submittedName>
        <fullName evidence="5">9ef70d6f-cade-4268-ac66-eeb11ad2aab3</fullName>
    </submittedName>
</protein>
<dbReference type="Proteomes" id="UP000289323">
    <property type="component" value="Unassembled WGS sequence"/>
</dbReference>
<organism evidence="5 6">
    <name type="scientific">Thermothielavioides terrestris</name>
    <dbReference type="NCBI Taxonomy" id="2587410"/>
    <lineage>
        <taxon>Eukaryota</taxon>
        <taxon>Fungi</taxon>
        <taxon>Dikarya</taxon>
        <taxon>Ascomycota</taxon>
        <taxon>Pezizomycotina</taxon>
        <taxon>Sordariomycetes</taxon>
        <taxon>Sordariomycetidae</taxon>
        <taxon>Sordariales</taxon>
        <taxon>Chaetomiaceae</taxon>
        <taxon>Thermothielavioides</taxon>
    </lineage>
</organism>
<dbReference type="GO" id="GO:0005199">
    <property type="term" value="F:structural constituent of cell wall"/>
    <property type="evidence" value="ECO:0007669"/>
    <property type="project" value="InterPro"/>
</dbReference>